<dbReference type="PANTHER" id="PTHR12736:SF7">
    <property type="entry name" value="LANC-LIKE PROTEIN 3"/>
    <property type="match status" value="1"/>
</dbReference>
<evidence type="ECO:0000313" key="2">
    <source>
        <dbReference type="EMBL" id="RZT97556.1"/>
    </source>
</evidence>
<dbReference type="GO" id="GO:0046872">
    <property type="term" value="F:metal ion binding"/>
    <property type="evidence" value="ECO:0007669"/>
    <property type="project" value="UniProtKB-KW"/>
</dbReference>
<name>A0A4Q7VMK4_9BACT</name>
<proteinExistence type="predicted"/>
<keyword evidence="1" id="KW-0479">Metal-binding</keyword>
<dbReference type="GO" id="GO:0031179">
    <property type="term" value="P:peptide modification"/>
    <property type="evidence" value="ECO:0007669"/>
    <property type="project" value="InterPro"/>
</dbReference>
<sequence>MNLEIKEKIETISCHLLSVYNNEESDSLHNGKIGHALFFFYASRFLHDEKFEKVGLSILENVISDLHSKPMRLGISEGLTGILWFVKHLIKYKYIHSDYRQIYIGIESDIFNVTTKLLENDNLDFLHGALGNIYYLLYDLENHPENRVFVKDIFQNISNKIVKTKNVTNRIDSNNDSFDCGLAHGISGLLLVLNRFVEQNIHGEKAVAYINEIAHLVLNNFDLKKRFIWCNGNAGIIYALLRVANLTYPTLSAKITSLALNASMLRGNGLGGINEACFCHGSAGNLQIFSRLYNLYGNDEFLKAKEFWLESTLNFADYEDGVAGFKTWDGDKFVIDNNLLLGVSGIGLALMSHIDEEFIHWDESFLF</sequence>
<feature type="binding site" evidence="1">
    <location>
        <position position="280"/>
    </location>
    <ligand>
        <name>Zn(2+)</name>
        <dbReference type="ChEBI" id="CHEBI:29105"/>
    </ligand>
</feature>
<keyword evidence="1" id="KW-0862">Zinc</keyword>
<reference evidence="2 3" key="1">
    <citation type="submission" date="2019-02" db="EMBL/GenBank/DDBJ databases">
        <title>Genomic Encyclopedia of Type Strains, Phase IV (KMG-IV): sequencing the most valuable type-strain genomes for metagenomic binning, comparative biology and taxonomic classification.</title>
        <authorList>
            <person name="Goeker M."/>
        </authorList>
    </citation>
    <scope>NUCLEOTIDE SEQUENCE [LARGE SCALE GENOMIC DNA]</scope>
    <source>
        <strain evidence="2 3">DSM 28825</strain>
    </source>
</reference>
<dbReference type="PRINTS" id="PR01950">
    <property type="entry name" value="LANCSUPER"/>
</dbReference>
<feature type="binding site" evidence="1">
    <location>
        <position position="230"/>
    </location>
    <ligand>
        <name>Zn(2+)</name>
        <dbReference type="ChEBI" id="CHEBI:29105"/>
    </ligand>
</feature>
<keyword evidence="3" id="KW-1185">Reference proteome</keyword>
<dbReference type="Pfam" id="PF05147">
    <property type="entry name" value="LANC_like"/>
    <property type="match status" value="1"/>
</dbReference>
<comment type="caution">
    <text evidence="2">The sequence shown here is derived from an EMBL/GenBank/DDBJ whole genome shotgun (WGS) entry which is preliminary data.</text>
</comment>
<dbReference type="OrthoDB" id="6313827at2"/>
<evidence type="ECO:0000256" key="1">
    <source>
        <dbReference type="PIRSR" id="PIRSR607822-1"/>
    </source>
</evidence>
<feature type="binding site" evidence="1">
    <location>
        <position position="279"/>
    </location>
    <ligand>
        <name>Zn(2+)</name>
        <dbReference type="ChEBI" id="CHEBI:29105"/>
    </ligand>
</feature>
<dbReference type="InterPro" id="IPR007822">
    <property type="entry name" value="LANC-like"/>
</dbReference>
<dbReference type="AlphaFoldDB" id="A0A4Q7VMK4"/>
<organism evidence="2 3">
    <name type="scientific">Ancylomarina subtilis</name>
    <dbReference type="NCBI Taxonomy" id="1639035"/>
    <lineage>
        <taxon>Bacteria</taxon>
        <taxon>Pseudomonadati</taxon>
        <taxon>Bacteroidota</taxon>
        <taxon>Bacteroidia</taxon>
        <taxon>Marinilabiliales</taxon>
        <taxon>Marinifilaceae</taxon>
        <taxon>Ancylomarina</taxon>
    </lineage>
</organism>
<dbReference type="RefSeq" id="WP_130307567.1">
    <property type="nucleotide sequence ID" value="NZ_SHKN01000001.1"/>
</dbReference>
<evidence type="ECO:0000313" key="3">
    <source>
        <dbReference type="Proteomes" id="UP000293562"/>
    </source>
</evidence>
<dbReference type="PANTHER" id="PTHR12736">
    <property type="entry name" value="LANC-LIKE PROTEIN"/>
    <property type="match status" value="1"/>
</dbReference>
<accession>A0A4Q7VMK4</accession>
<gene>
    <name evidence="2" type="ORF">EV201_2227</name>
</gene>
<protein>
    <submittedName>
        <fullName evidence="2">Lanthionine synthetase-like protein</fullName>
    </submittedName>
</protein>
<dbReference type="Proteomes" id="UP000293562">
    <property type="component" value="Unassembled WGS sequence"/>
</dbReference>
<dbReference type="GO" id="GO:0005886">
    <property type="term" value="C:plasma membrane"/>
    <property type="evidence" value="ECO:0007669"/>
    <property type="project" value="TreeGrafter"/>
</dbReference>
<dbReference type="EMBL" id="SHKN01000001">
    <property type="protein sequence ID" value="RZT97556.1"/>
    <property type="molecule type" value="Genomic_DNA"/>
</dbReference>
<dbReference type="SMART" id="SM01260">
    <property type="entry name" value="LANC_like"/>
    <property type="match status" value="1"/>
</dbReference>
<dbReference type="Gene3D" id="1.50.10.20">
    <property type="match status" value="1"/>
</dbReference>
<dbReference type="SUPFAM" id="SSF158745">
    <property type="entry name" value="LanC-like"/>
    <property type="match status" value="1"/>
</dbReference>